<organism evidence="2 3">
    <name type="scientific">Asticcacaulis taihuensis</name>
    <dbReference type="NCBI Taxonomy" id="260084"/>
    <lineage>
        <taxon>Bacteria</taxon>
        <taxon>Pseudomonadati</taxon>
        <taxon>Pseudomonadota</taxon>
        <taxon>Alphaproteobacteria</taxon>
        <taxon>Caulobacterales</taxon>
        <taxon>Caulobacteraceae</taxon>
        <taxon>Asticcacaulis</taxon>
    </lineage>
</organism>
<dbReference type="Proteomes" id="UP000199150">
    <property type="component" value="Unassembled WGS sequence"/>
</dbReference>
<feature type="transmembrane region" description="Helical" evidence="1">
    <location>
        <begin position="64"/>
        <end position="83"/>
    </location>
</feature>
<sequence>MLFLQAVWHSAKVICAGLYWLLSLAFLWGGLMQLGKGGAVGQISIGFVICLLCLRFVLVKRLVSAGVFNVAATAAFFVLIVVLDAKGLTGVA</sequence>
<gene>
    <name evidence="2" type="ORF">SAMN02927928_2519</name>
</gene>
<evidence type="ECO:0000313" key="3">
    <source>
        <dbReference type="Proteomes" id="UP000199150"/>
    </source>
</evidence>
<accession>A0A1G4SAW2</accession>
<dbReference type="OrthoDB" id="7173748at2"/>
<keyword evidence="1" id="KW-1133">Transmembrane helix</keyword>
<protein>
    <submittedName>
        <fullName evidence="2">Uncharacterized protein</fullName>
    </submittedName>
</protein>
<evidence type="ECO:0000256" key="1">
    <source>
        <dbReference type="SAM" id="Phobius"/>
    </source>
</evidence>
<dbReference type="RefSeq" id="WP_090648480.1">
    <property type="nucleotide sequence ID" value="NZ_CBCRYE010000002.1"/>
</dbReference>
<keyword evidence="3" id="KW-1185">Reference proteome</keyword>
<feature type="transmembrane region" description="Helical" evidence="1">
    <location>
        <begin position="39"/>
        <end position="58"/>
    </location>
</feature>
<dbReference type="EMBL" id="FMTS01000004">
    <property type="protein sequence ID" value="SCW66353.1"/>
    <property type="molecule type" value="Genomic_DNA"/>
</dbReference>
<reference evidence="3" key="1">
    <citation type="submission" date="2016-10" db="EMBL/GenBank/DDBJ databases">
        <authorList>
            <person name="Varghese N."/>
            <person name="Submissions S."/>
        </authorList>
    </citation>
    <scope>NUCLEOTIDE SEQUENCE [LARGE SCALE GENOMIC DNA]</scope>
    <source>
        <strain evidence="3">CGMCC 1.3431</strain>
    </source>
</reference>
<feature type="transmembrane region" description="Helical" evidence="1">
    <location>
        <begin position="6"/>
        <end position="27"/>
    </location>
</feature>
<keyword evidence="1" id="KW-0812">Transmembrane</keyword>
<evidence type="ECO:0000313" key="2">
    <source>
        <dbReference type="EMBL" id="SCW66353.1"/>
    </source>
</evidence>
<dbReference type="AlphaFoldDB" id="A0A1G4SAW2"/>
<keyword evidence="1" id="KW-0472">Membrane</keyword>
<name>A0A1G4SAW2_9CAUL</name>
<proteinExistence type="predicted"/>